<dbReference type="InterPro" id="IPR032816">
    <property type="entry name" value="VTT_dom"/>
</dbReference>
<dbReference type="GO" id="GO:0005886">
    <property type="term" value="C:plasma membrane"/>
    <property type="evidence" value="ECO:0007669"/>
    <property type="project" value="UniProtKB-SubCell"/>
</dbReference>
<accession>I4B524</accession>
<evidence type="ECO:0000256" key="2">
    <source>
        <dbReference type="ARBA" id="ARBA00022475"/>
    </source>
</evidence>
<evidence type="ECO:0000256" key="4">
    <source>
        <dbReference type="ARBA" id="ARBA00022989"/>
    </source>
</evidence>
<dbReference type="EMBL" id="CP002959">
    <property type="protein sequence ID" value="AFM12381.1"/>
    <property type="molecule type" value="Genomic_DNA"/>
</dbReference>
<name>I4B524_TURPD</name>
<keyword evidence="5 6" id="KW-0472">Membrane</keyword>
<keyword evidence="3 6" id="KW-0812">Transmembrane</keyword>
<evidence type="ECO:0000313" key="9">
    <source>
        <dbReference type="Proteomes" id="UP000006048"/>
    </source>
</evidence>
<dbReference type="Proteomes" id="UP000006048">
    <property type="component" value="Chromosome"/>
</dbReference>
<feature type="transmembrane region" description="Helical" evidence="6">
    <location>
        <begin position="52"/>
        <end position="76"/>
    </location>
</feature>
<feature type="transmembrane region" description="Helical" evidence="6">
    <location>
        <begin position="163"/>
        <end position="184"/>
    </location>
</feature>
<sequence>MAQSKMGRFVDLLRLSFPLILLIALAISWKFLDPAIIDAISNGVRNIPNTPFAIFWVVLVYCVLSIFVFPISILLYGTILTFGLYPGVVYCFAGTMSASVLNYYFGAWFSQKQVFRFLEHRKLSDLKEALQSPSLATIMIIRLTPVAPFTVENYLAGAVGVKPGLYILGTFLGLTPGILCIGLITTALSPYVKNPVYYIPIYFGMSSVLLFCIVLGKKVAAACTRYRLQKRIGSIVYSRLDQIKGVDLYFQDQQRLASYISQVSYGVDQQSFFVKVGGPHGSDALLLFQKITVTPKELLGYVKARGSLGKSVVRKIIAFFVQNRRITILVNGCPNLTGDFRFVSKPDDLDEADALVAALRKLKNVIDFDAVIVKDINPPLRKKPAEFKKFQVDPNMVVQNTWPTVEAYVAAMRTKYRQRYQSTMKKSAAISMQKLNLTQIAEHKAEINGLLSQVVKQDKFNLERIPEDYFMRLAGMPQFSLYGYFLHDRLVGFRSSLDAADRLIAHYVGFAADVNAEQKLYQRMLYDFVAEGIEKKLPAIHLGRTALEIKSTVGADREDYLLLFHSDNWFYRTIGNYYVGRLAATEFEARSPFRDE</sequence>
<dbReference type="OrthoDB" id="240921at2"/>
<evidence type="ECO:0000259" key="7">
    <source>
        <dbReference type="Pfam" id="PF09335"/>
    </source>
</evidence>
<gene>
    <name evidence="8" type="ordered locus">Turpa_1734</name>
</gene>
<feature type="domain" description="VTT" evidence="7">
    <location>
        <begin position="69"/>
        <end position="181"/>
    </location>
</feature>
<feature type="transmembrane region" description="Helical" evidence="6">
    <location>
        <begin position="196"/>
        <end position="216"/>
    </location>
</feature>
<dbReference type="STRING" id="869212.Turpa_1734"/>
<evidence type="ECO:0000256" key="6">
    <source>
        <dbReference type="SAM" id="Phobius"/>
    </source>
</evidence>
<dbReference type="RefSeq" id="WP_014802890.1">
    <property type="nucleotide sequence ID" value="NC_018020.1"/>
</dbReference>
<feature type="transmembrane region" description="Helical" evidence="6">
    <location>
        <begin position="12"/>
        <end position="32"/>
    </location>
</feature>
<dbReference type="KEGG" id="tpx:Turpa_1734"/>
<proteinExistence type="predicted"/>
<comment type="subcellular location">
    <subcellularLocation>
        <location evidence="1">Cell membrane</location>
        <topology evidence="1">Multi-pass membrane protein</topology>
    </subcellularLocation>
</comment>
<evidence type="ECO:0000256" key="5">
    <source>
        <dbReference type="ARBA" id="ARBA00023136"/>
    </source>
</evidence>
<evidence type="ECO:0000256" key="1">
    <source>
        <dbReference type="ARBA" id="ARBA00004651"/>
    </source>
</evidence>
<keyword evidence="9" id="KW-1185">Reference proteome</keyword>
<dbReference type="AlphaFoldDB" id="I4B524"/>
<keyword evidence="2" id="KW-1003">Cell membrane</keyword>
<protein>
    <submittedName>
        <fullName evidence="8">SNARE associated protein</fullName>
    </submittedName>
</protein>
<organism evidence="8 9">
    <name type="scientific">Turneriella parva (strain ATCC BAA-1111 / DSM 21527 / NCTC 11395 / H)</name>
    <name type="common">Leptospira parva</name>
    <dbReference type="NCBI Taxonomy" id="869212"/>
    <lineage>
        <taxon>Bacteria</taxon>
        <taxon>Pseudomonadati</taxon>
        <taxon>Spirochaetota</taxon>
        <taxon>Spirochaetia</taxon>
        <taxon>Leptospirales</taxon>
        <taxon>Leptospiraceae</taxon>
        <taxon>Turneriella</taxon>
    </lineage>
</organism>
<dbReference type="PANTHER" id="PTHR12677">
    <property type="entry name" value="GOLGI APPARATUS MEMBRANE PROTEIN TVP38-RELATED"/>
    <property type="match status" value="1"/>
</dbReference>
<dbReference type="Pfam" id="PF09335">
    <property type="entry name" value="VTT_dom"/>
    <property type="match status" value="1"/>
</dbReference>
<dbReference type="HOGENOM" id="CLU_457780_0_0_12"/>
<dbReference type="PANTHER" id="PTHR12677:SF59">
    <property type="entry name" value="GOLGI APPARATUS MEMBRANE PROTEIN TVP38-RELATED"/>
    <property type="match status" value="1"/>
</dbReference>
<evidence type="ECO:0000256" key="3">
    <source>
        <dbReference type="ARBA" id="ARBA00022692"/>
    </source>
</evidence>
<reference evidence="8 9" key="1">
    <citation type="submission" date="2012-06" db="EMBL/GenBank/DDBJ databases">
        <title>The complete chromosome of genome of Turneriella parva DSM 21527.</title>
        <authorList>
            <consortium name="US DOE Joint Genome Institute (JGI-PGF)"/>
            <person name="Lucas S."/>
            <person name="Han J."/>
            <person name="Lapidus A."/>
            <person name="Bruce D."/>
            <person name="Goodwin L."/>
            <person name="Pitluck S."/>
            <person name="Peters L."/>
            <person name="Kyrpides N."/>
            <person name="Mavromatis K."/>
            <person name="Ivanova N."/>
            <person name="Mikhailova N."/>
            <person name="Chertkov O."/>
            <person name="Detter J.C."/>
            <person name="Tapia R."/>
            <person name="Han C."/>
            <person name="Land M."/>
            <person name="Hauser L."/>
            <person name="Markowitz V."/>
            <person name="Cheng J.-F."/>
            <person name="Hugenholtz P."/>
            <person name="Woyke T."/>
            <person name="Wu D."/>
            <person name="Gronow S."/>
            <person name="Wellnitz S."/>
            <person name="Brambilla E."/>
            <person name="Klenk H.-P."/>
            <person name="Eisen J.A."/>
        </authorList>
    </citation>
    <scope>NUCLEOTIDE SEQUENCE [LARGE SCALE GENOMIC DNA]</scope>
    <source>
        <strain evidence="9">ATCC BAA-1111 / DSM 21527 / NCTC 11395 / H</strain>
    </source>
</reference>
<keyword evidence="4 6" id="KW-1133">Transmembrane helix</keyword>
<dbReference type="InterPro" id="IPR015414">
    <property type="entry name" value="TMEM64"/>
</dbReference>
<evidence type="ECO:0000313" key="8">
    <source>
        <dbReference type="EMBL" id="AFM12381.1"/>
    </source>
</evidence>
<feature type="transmembrane region" description="Helical" evidence="6">
    <location>
        <begin position="88"/>
        <end position="109"/>
    </location>
</feature>